<keyword evidence="3" id="KW-1185">Reference proteome</keyword>
<reference evidence="2" key="1">
    <citation type="journal article" date="2023" name="G3 (Bethesda)">
        <title>A reference genome for the long-term kleptoplast-retaining sea slug Elysia crispata morphotype clarki.</title>
        <authorList>
            <person name="Eastman K.E."/>
            <person name="Pendleton A.L."/>
            <person name="Shaikh M.A."/>
            <person name="Suttiyut T."/>
            <person name="Ogas R."/>
            <person name="Tomko P."/>
            <person name="Gavelis G."/>
            <person name="Widhalm J.R."/>
            <person name="Wisecaver J.H."/>
        </authorList>
    </citation>
    <scope>NUCLEOTIDE SEQUENCE</scope>
    <source>
        <strain evidence="2">ECLA1</strain>
    </source>
</reference>
<dbReference type="EMBL" id="JAWDGP010003555">
    <property type="protein sequence ID" value="KAK3773226.1"/>
    <property type="molecule type" value="Genomic_DNA"/>
</dbReference>
<gene>
    <name evidence="2" type="ORF">RRG08_025892</name>
</gene>
<evidence type="ECO:0000313" key="3">
    <source>
        <dbReference type="Proteomes" id="UP001283361"/>
    </source>
</evidence>
<organism evidence="2 3">
    <name type="scientific">Elysia crispata</name>
    <name type="common">lettuce slug</name>
    <dbReference type="NCBI Taxonomy" id="231223"/>
    <lineage>
        <taxon>Eukaryota</taxon>
        <taxon>Metazoa</taxon>
        <taxon>Spiralia</taxon>
        <taxon>Lophotrochozoa</taxon>
        <taxon>Mollusca</taxon>
        <taxon>Gastropoda</taxon>
        <taxon>Heterobranchia</taxon>
        <taxon>Euthyneura</taxon>
        <taxon>Panpulmonata</taxon>
        <taxon>Sacoglossa</taxon>
        <taxon>Placobranchoidea</taxon>
        <taxon>Plakobranchidae</taxon>
        <taxon>Elysia</taxon>
    </lineage>
</organism>
<dbReference type="Proteomes" id="UP001283361">
    <property type="component" value="Unassembled WGS sequence"/>
</dbReference>
<accession>A0AAE0ZQK0</accession>
<evidence type="ECO:0000256" key="1">
    <source>
        <dbReference type="SAM" id="MobiDB-lite"/>
    </source>
</evidence>
<comment type="caution">
    <text evidence="2">The sequence shown here is derived from an EMBL/GenBank/DDBJ whole genome shotgun (WGS) entry which is preliminary data.</text>
</comment>
<sequence>MHRSLAVPGVLNNQSSGSLTMPPIHLTRQSASLALGLGPKAEALSGDESRRGHTNLSDTTACDCSSLLLKINQKTTPLGDNQHRPHT</sequence>
<dbReference type="AlphaFoldDB" id="A0AAE0ZQK0"/>
<proteinExistence type="predicted"/>
<feature type="region of interest" description="Disordered" evidence="1">
    <location>
        <begin position="1"/>
        <end position="23"/>
    </location>
</feature>
<protein>
    <submittedName>
        <fullName evidence="2">Uncharacterized protein</fullName>
    </submittedName>
</protein>
<evidence type="ECO:0000313" key="2">
    <source>
        <dbReference type="EMBL" id="KAK3773226.1"/>
    </source>
</evidence>
<name>A0AAE0ZQK0_9GAST</name>